<protein>
    <recommendedName>
        <fullName evidence="4">Sialidase domain-containing protein</fullName>
    </recommendedName>
</protein>
<keyword evidence="3" id="KW-1185">Reference proteome</keyword>
<name>A0A512MBI1_9BACT</name>
<dbReference type="OrthoDB" id="833750at2"/>
<keyword evidence="1" id="KW-0732">Signal</keyword>
<evidence type="ECO:0000313" key="2">
    <source>
        <dbReference type="EMBL" id="GEP44084.1"/>
    </source>
</evidence>
<sequence length="382" mass="42100">MVSSLISLACLTSFLLLQTAPVLAESPFTISTELIREGNAPQSRWTIPRVAALDDQGNEMLMTLSKLSTTGTDVYRGLAFMTTKDGGKTWSALTELPYVARQIREGIMGMMGATVPVYHPQTKKLLLLGNCVGYTNYGTPKVKLTGLRYPAYAVYDPVTQKWSENYTVLDGETDANTTSGMPWIQPDGSLLWPCNGGQVLKASFDGEKITILGRSPQIQGLGKQVKNTGEYHLTKLGDRYFIAMRCPDQNRIAASADGQNFEPAVELQWDDGSRVPSAATQMRWVRQQGKLYLVYTRTNENSKGIFRDRAPLWMAELDTATLRLKKATEVIAVPISPGRDDLGNFGTAYVNENLSLVTTSEFGRTRGSNSRVYVTRVIANGE</sequence>
<feature type="chain" id="PRO_5021770140" description="Sialidase domain-containing protein" evidence="1">
    <location>
        <begin position="25"/>
        <end position="382"/>
    </location>
</feature>
<evidence type="ECO:0008006" key="4">
    <source>
        <dbReference type="Google" id="ProtNLM"/>
    </source>
</evidence>
<feature type="signal peptide" evidence="1">
    <location>
        <begin position="1"/>
        <end position="24"/>
    </location>
</feature>
<evidence type="ECO:0000313" key="3">
    <source>
        <dbReference type="Proteomes" id="UP000321577"/>
    </source>
</evidence>
<gene>
    <name evidence="2" type="ORF">BGE01nite_33750</name>
</gene>
<dbReference type="RefSeq" id="WP_146851646.1">
    <property type="nucleotide sequence ID" value="NZ_BKAG01000025.1"/>
</dbReference>
<dbReference type="Proteomes" id="UP000321577">
    <property type="component" value="Unassembled WGS sequence"/>
</dbReference>
<dbReference type="EMBL" id="BKAG01000025">
    <property type="protein sequence ID" value="GEP44084.1"/>
    <property type="molecule type" value="Genomic_DNA"/>
</dbReference>
<dbReference type="InterPro" id="IPR036278">
    <property type="entry name" value="Sialidase_sf"/>
</dbReference>
<evidence type="ECO:0000256" key="1">
    <source>
        <dbReference type="SAM" id="SignalP"/>
    </source>
</evidence>
<comment type="caution">
    <text evidence="2">The sequence shown here is derived from an EMBL/GenBank/DDBJ whole genome shotgun (WGS) entry which is preliminary data.</text>
</comment>
<proteinExistence type="predicted"/>
<dbReference type="SUPFAM" id="SSF50939">
    <property type="entry name" value="Sialidases"/>
    <property type="match status" value="1"/>
</dbReference>
<dbReference type="AlphaFoldDB" id="A0A512MBI1"/>
<reference evidence="2 3" key="1">
    <citation type="submission" date="2019-07" db="EMBL/GenBank/DDBJ databases">
        <title>Whole genome shotgun sequence of Brevifollis gellanilyticus NBRC 108608.</title>
        <authorList>
            <person name="Hosoyama A."/>
            <person name="Uohara A."/>
            <person name="Ohji S."/>
            <person name="Ichikawa N."/>
        </authorList>
    </citation>
    <scope>NUCLEOTIDE SEQUENCE [LARGE SCALE GENOMIC DNA]</scope>
    <source>
        <strain evidence="2 3">NBRC 108608</strain>
    </source>
</reference>
<organism evidence="2 3">
    <name type="scientific">Brevifollis gellanilyticus</name>
    <dbReference type="NCBI Taxonomy" id="748831"/>
    <lineage>
        <taxon>Bacteria</taxon>
        <taxon>Pseudomonadati</taxon>
        <taxon>Verrucomicrobiota</taxon>
        <taxon>Verrucomicrobiia</taxon>
        <taxon>Verrucomicrobiales</taxon>
        <taxon>Verrucomicrobiaceae</taxon>
    </lineage>
</organism>
<accession>A0A512MBI1</accession>